<dbReference type="EMBL" id="CP029289">
    <property type="protein sequence ID" value="AWR94625.1"/>
    <property type="molecule type" value="Genomic_DNA"/>
</dbReference>
<proteinExistence type="predicted"/>
<dbReference type="Proteomes" id="UP000248044">
    <property type="component" value="Chromosome"/>
</dbReference>
<organism evidence="2 3">
    <name type="scientific">Acidianus brierleyi</name>
    <dbReference type="NCBI Taxonomy" id="41673"/>
    <lineage>
        <taxon>Archaea</taxon>
        <taxon>Thermoproteota</taxon>
        <taxon>Thermoprotei</taxon>
        <taxon>Sulfolobales</taxon>
        <taxon>Sulfolobaceae</taxon>
        <taxon>Acidianus</taxon>
    </lineage>
</organism>
<dbReference type="GeneID" id="36832190"/>
<evidence type="ECO:0000256" key="1">
    <source>
        <dbReference type="SAM" id="Coils"/>
    </source>
</evidence>
<dbReference type="AlphaFoldDB" id="A0A2U9IF76"/>
<feature type="coiled-coil region" evidence="1">
    <location>
        <begin position="7"/>
        <end position="50"/>
    </location>
</feature>
<dbReference type="RefSeq" id="WP_110270506.1">
    <property type="nucleotide sequence ID" value="NZ_CP029289.2"/>
</dbReference>
<protein>
    <recommendedName>
        <fullName evidence="4">Flagellar protein FlgN</fullName>
    </recommendedName>
</protein>
<reference evidence="2 3" key="1">
    <citation type="submission" date="2018-05" db="EMBL/GenBank/DDBJ databases">
        <title>Complete Genome Sequences of Extremely Thermoacidophilic, Metal-Mobilizing Type-Strain Members of the Archaeal Family Sulfolobaceae: Acidianus brierleyi DSM-1651T, Acidianus sulfidivorans DSM-18786T, Metallosphaera hakonensis DSM-7519T, and Metallosphaera prunae DSM-10039T.</title>
        <authorList>
            <person name="Counts J.A."/>
            <person name="Kelly R.M."/>
        </authorList>
    </citation>
    <scope>NUCLEOTIDE SEQUENCE [LARGE SCALE GENOMIC DNA]</scope>
    <source>
        <strain evidence="2 3">DSM 1651</strain>
    </source>
</reference>
<dbReference type="KEGG" id="abri:DFR85_08500"/>
<keyword evidence="3" id="KW-1185">Reference proteome</keyword>
<evidence type="ECO:0000313" key="3">
    <source>
        <dbReference type="Proteomes" id="UP000248044"/>
    </source>
</evidence>
<sequence length="145" mass="16193">MIAKTRMENLYREIEGLQQINLSLAEQGILSFLKEQARKEEDLILEFEKNISEKKWDESLISFFQLGQRTNLIFSYLVQPAVISSLSSSKIAEIAQDLVDCLSTTIAEAVISLKNNMKNIGIESITSSLNSNPPSINISLVLKSA</sequence>
<evidence type="ECO:0008006" key="4">
    <source>
        <dbReference type="Google" id="ProtNLM"/>
    </source>
</evidence>
<evidence type="ECO:0000313" key="2">
    <source>
        <dbReference type="EMBL" id="AWR94625.1"/>
    </source>
</evidence>
<accession>A0A2U9IF76</accession>
<name>A0A2U9IF76_9CREN</name>
<dbReference type="OrthoDB" id="36993at2157"/>
<gene>
    <name evidence="2" type="ORF">DFR85_08500</name>
</gene>
<keyword evidence="1" id="KW-0175">Coiled coil</keyword>